<dbReference type="NCBIfam" id="TIGR01760">
    <property type="entry name" value="tape_meas_TP901"/>
    <property type="match status" value="1"/>
</dbReference>
<evidence type="ECO:0000313" key="6">
    <source>
        <dbReference type="Proteomes" id="UP000070620"/>
    </source>
</evidence>
<keyword evidence="3" id="KW-1133">Transmembrane helix</keyword>
<keyword evidence="6" id="KW-1185">Reference proteome</keyword>
<feature type="transmembrane region" description="Helical" evidence="3">
    <location>
        <begin position="400"/>
        <end position="423"/>
    </location>
</feature>
<keyword evidence="3" id="KW-0812">Transmembrane</keyword>
<evidence type="ECO:0000313" key="5">
    <source>
        <dbReference type="EMBL" id="KXK63350.1"/>
    </source>
</evidence>
<dbReference type="OrthoDB" id="2183194at2"/>
<keyword evidence="2" id="KW-0175">Coiled coil</keyword>
<dbReference type="AlphaFoldDB" id="A0A136PXZ6"/>
<dbReference type="EMBL" id="LRQV01000006">
    <property type="protein sequence ID" value="KXK63350.1"/>
    <property type="molecule type" value="Genomic_DNA"/>
</dbReference>
<evidence type="ECO:0000256" key="1">
    <source>
        <dbReference type="ARBA" id="ARBA00022612"/>
    </source>
</evidence>
<gene>
    <name evidence="5" type="ORF">AWW66_03285</name>
</gene>
<evidence type="ECO:0000256" key="3">
    <source>
        <dbReference type="SAM" id="Phobius"/>
    </source>
</evidence>
<evidence type="ECO:0000259" key="4">
    <source>
        <dbReference type="Pfam" id="PF10145"/>
    </source>
</evidence>
<reference evidence="5 6" key="1">
    <citation type="submission" date="2016-01" db="EMBL/GenBank/DDBJ databases">
        <title>Whole genome sequence and analysis of Micromonospora rosaria DSM 803, which can produce antibacterial substance rosamicin.</title>
        <authorList>
            <person name="Yang H."/>
            <person name="He X."/>
            <person name="Zhu D."/>
        </authorList>
    </citation>
    <scope>NUCLEOTIDE SEQUENCE [LARGE SCALE GENOMIC DNA]</scope>
    <source>
        <strain evidence="5 6">DSM 803</strain>
    </source>
</reference>
<proteinExistence type="predicted"/>
<feature type="domain" description="Phage tail tape measure protein" evidence="4">
    <location>
        <begin position="100"/>
        <end position="291"/>
    </location>
</feature>
<feature type="transmembrane region" description="Helical" evidence="3">
    <location>
        <begin position="467"/>
        <end position="486"/>
    </location>
</feature>
<keyword evidence="3" id="KW-0472">Membrane</keyword>
<dbReference type="RefSeq" id="WP_067359802.1">
    <property type="nucleotide sequence ID" value="NZ_JBIUBN010000003.1"/>
</dbReference>
<feature type="coiled-coil region" evidence="2">
    <location>
        <begin position="20"/>
        <end position="50"/>
    </location>
</feature>
<dbReference type="PANTHER" id="PTHR37813:SF1">
    <property type="entry name" value="FELS-2 PROPHAGE PROTEIN"/>
    <property type="match status" value="1"/>
</dbReference>
<protein>
    <recommendedName>
        <fullName evidence="4">Phage tail tape measure protein domain-containing protein</fullName>
    </recommendedName>
</protein>
<dbReference type="InterPro" id="IPR010090">
    <property type="entry name" value="Phage_tape_meas"/>
</dbReference>
<dbReference type="PANTHER" id="PTHR37813">
    <property type="entry name" value="FELS-2 PROPHAGE PROTEIN"/>
    <property type="match status" value="1"/>
</dbReference>
<comment type="caution">
    <text evidence="5">The sequence shown here is derived from an EMBL/GenBank/DDBJ whole genome shotgun (WGS) entry which is preliminary data.</text>
</comment>
<name>A0A136PXZ6_9ACTN</name>
<dbReference type="Pfam" id="PF10145">
    <property type="entry name" value="PhageMin_Tail"/>
    <property type="match status" value="1"/>
</dbReference>
<accession>A0A136PXZ6</accession>
<sequence length="906" mass="94763">MDKDLSYRLSADPRQFERGMKSAEASARAFERELARLEAEQARVDAAMQEVGAAFLAGGAAIMAGLVMATRAAISWESAWTGVAKVVDGTPAQMDDLEESLRGLARTLPQTHEEIAGVAAAAAQLGVQRHNLVAFTRTMVDLGIATNLSSEEAAFALSRLMNIMQTSPDNVGRLGASIVELGNNSATTEQEIVDMALRIAGAGKTVRMSEADVLGFAGALSSVGIMAEAGGSAISRAFIAIESAVRAGGEDLETFAAVSGMSAADFARAWGQDSAKATAAFIQGLGRMQASGQDVFATLKQLGLSEIILRDALLRLAGAGDLVSRSLDIANRGWDENTALLEEAERRYATVESRIQIARNNLNDFAIDMGNVFLPAVGKAADLISALGEVLGNLPGPVKVILGVLAATTAALLLTGGAALIAVPQIVAYRQAIEWLANSQGRLAAAAVATSGRLGAVGSVLAGPWGAAIGAAVVALMAFTTAQANARAQARDLASTLDQQSGAVTRDTELWIANELTKKGVIKTAEQYGISAATLTKAIAGEAAAMEEVNRKLDEAAQKQGTMKSAWRGLVSGDDVANLREDYEGLSGTLGKAQEMHKELNAATAETQKATSDLDPATRQLAASLGVTANEADNLAAGIDQLDQELSALFDRLFSVEEAEDAAVSAMRRMTEAARENGGALKGNSESAITNRENVRRLIEAHYDQIRAMAESGATSGELTAKTEQLRQKFIQQARAAGMTESEIQRYAKSYDQVPGLVSTTIKTPGLAKAHADVSRFKELWNSIKDRQVRLRAVMASQPNPASGMSTGGLVDGPSGFDNVPFLSPSGTTMLTRGEYVSTVASTSRNRAALEAANNGARLAVVGKPGGTAGAGGGGDTYIENVNIQAWSDRFSLRQMNDDLRVSGAA</sequence>
<evidence type="ECO:0000256" key="2">
    <source>
        <dbReference type="SAM" id="Coils"/>
    </source>
</evidence>
<organism evidence="5 6">
    <name type="scientific">Micromonospora rosaria</name>
    <dbReference type="NCBI Taxonomy" id="47874"/>
    <lineage>
        <taxon>Bacteria</taxon>
        <taxon>Bacillati</taxon>
        <taxon>Actinomycetota</taxon>
        <taxon>Actinomycetes</taxon>
        <taxon>Micromonosporales</taxon>
        <taxon>Micromonosporaceae</taxon>
        <taxon>Micromonospora</taxon>
    </lineage>
</organism>
<keyword evidence="1" id="KW-1188">Viral release from host cell</keyword>
<dbReference type="Proteomes" id="UP000070620">
    <property type="component" value="Unassembled WGS sequence"/>
</dbReference>